<sequence length="149" mass="17066">MEYYLLIGKDFDSPEVQQYLQKFSSEPQRVSFRDCFYLNYRDEGVSICFDQVSASIEPTSNAKVGAFHFYNENVDNYQGFRGTLPEELSLNMKAWEVVEKLGEPSKKGGGIKGVPVWILYEPIGLQINFSGTSWDDRENTIAFVTFFKA</sequence>
<dbReference type="EMBL" id="JASJQH010000025">
    <property type="protein sequence ID" value="KAK9768288.1"/>
    <property type="molecule type" value="Genomic_DNA"/>
</dbReference>
<evidence type="ECO:0000313" key="1">
    <source>
        <dbReference type="EMBL" id="KAK9768288.1"/>
    </source>
</evidence>
<reference evidence="1 2" key="1">
    <citation type="submission" date="2023-04" db="EMBL/GenBank/DDBJ databases">
        <title>Genome of Basidiobolus ranarum AG-B5.</title>
        <authorList>
            <person name="Stajich J.E."/>
            <person name="Carter-House D."/>
            <person name="Gryganskyi A."/>
        </authorList>
    </citation>
    <scope>NUCLEOTIDE SEQUENCE [LARGE SCALE GENOMIC DNA]</scope>
    <source>
        <strain evidence="1 2">AG-B5</strain>
    </source>
</reference>
<accession>A0ABR2X3I7</accession>
<evidence type="ECO:0000313" key="2">
    <source>
        <dbReference type="Proteomes" id="UP001479436"/>
    </source>
</evidence>
<proteinExistence type="predicted"/>
<gene>
    <name evidence="1" type="ORF">K7432_001201</name>
</gene>
<organism evidence="1 2">
    <name type="scientific">Basidiobolus ranarum</name>
    <dbReference type="NCBI Taxonomy" id="34480"/>
    <lineage>
        <taxon>Eukaryota</taxon>
        <taxon>Fungi</taxon>
        <taxon>Fungi incertae sedis</taxon>
        <taxon>Zoopagomycota</taxon>
        <taxon>Entomophthoromycotina</taxon>
        <taxon>Basidiobolomycetes</taxon>
        <taxon>Basidiobolales</taxon>
        <taxon>Basidiobolaceae</taxon>
        <taxon>Basidiobolus</taxon>
    </lineage>
</organism>
<name>A0ABR2X3I7_9FUNG</name>
<comment type="caution">
    <text evidence="1">The sequence shown here is derived from an EMBL/GenBank/DDBJ whole genome shotgun (WGS) entry which is preliminary data.</text>
</comment>
<dbReference type="Proteomes" id="UP001479436">
    <property type="component" value="Unassembled WGS sequence"/>
</dbReference>
<protein>
    <submittedName>
        <fullName evidence="1">Uncharacterized protein</fullName>
    </submittedName>
</protein>
<keyword evidence="2" id="KW-1185">Reference proteome</keyword>